<sequence>MDHRRIEWLFLIVFVLIDIYLAFEILRSPVNLGSVDTSDTSTSSIKMEMRADGIDLPAKISENQASGYYMAIKNRDYLSGKISDLTKVNATYSKSDNSITATPKLSYLVTGKGKAAIKALNTFKNDPHNVPYGKQYVYEPSMSGSGIYTFVQKSEYGKIYDSSAQLVITVKDKVIDSYMLTYIGPVSPVRELQSTISPWHAIKAMYLDRELANNSRIVRVKLAYSKLTVVRGSTIFLPTWLVWVENKTTKNTSLKRVNAFTSQVLPASSTYSLEK</sequence>
<dbReference type="PATRIC" id="fig|1423751.3.peg.1930"/>
<dbReference type="GO" id="GO:0016020">
    <property type="term" value="C:membrane"/>
    <property type="evidence" value="ECO:0007669"/>
    <property type="project" value="InterPro"/>
</dbReference>
<keyword evidence="1" id="KW-1133">Transmembrane helix</keyword>
<evidence type="ECO:0000259" key="2">
    <source>
        <dbReference type="Pfam" id="PF09648"/>
    </source>
</evidence>
<evidence type="ECO:0000256" key="1">
    <source>
        <dbReference type="SAM" id="Phobius"/>
    </source>
</evidence>
<dbReference type="Gene3D" id="2.40.128.690">
    <property type="entry name" value="YycH protein, domain 3-like"/>
    <property type="match status" value="1"/>
</dbReference>
<organism evidence="3 5">
    <name type="scientific">Lactobacillus gigeriorum DSM 23908 = CRBIP 24.85</name>
    <dbReference type="NCBI Taxonomy" id="1423751"/>
    <lineage>
        <taxon>Bacteria</taxon>
        <taxon>Bacillati</taxon>
        <taxon>Bacillota</taxon>
        <taxon>Bacilli</taxon>
        <taxon>Lactobacillales</taxon>
        <taxon>Lactobacillaceae</taxon>
        <taxon>Lactobacillus</taxon>
    </lineage>
</organism>
<reference evidence="3 5" key="1">
    <citation type="submission" date="2012-06" db="EMBL/GenBank/DDBJ databases">
        <title>Draft genome sequence of Lactobacillus gigeriorum CRBIP 24.85T, isolated from chicken crop.</title>
        <authorList>
            <person name="Cousin S."/>
            <person name="Ma L."/>
            <person name="Creno S."/>
            <person name="Clermont D."/>
            <person name="Loux V."/>
            <person name="Bizet C."/>
            <person name="Bouchier C."/>
        </authorList>
    </citation>
    <scope>NUCLEOTIDE SEQUENCE [LARGE SCALE GENOMIC DNA]</scope>
    <source>
        <strain evidence="5">CRBIP 24.85T</strain>
        <strain evidence="3">Type strain: CRBIP 24.85</strain>
    </source>
</reference>
<reference evidence="4 6" key="2">
    <citation type="journal article" date="2015" name="Genome Announc.">
        <title>Expanding the biotechnology potential of lactobacilli through comparative genomics of 213 strains and associated genera.</title>
        <authorList>
            <person name="Sun Z."/>
            <person name="Harris H.M."/>
            <person name="McCann A."/>
            <person name="Guo C."/>
            <person name="Argimon S."/>
            <person name="Zhang W."/>
            <person name="Yang X."/>
            <person name="Jeffery I.B."/>
            <person name="Cooney J.C."/>
            <person name="Kagawa T.F."/>
            <person name="Liu W."/>
            <person name="Song Y."/>
            <person name="Salvetti E."/>
            <person name="Wrobel A."/>
            <person name="Rasinkangas P."/>
            <person name="Parkhill J."/>
            <person name="Rea M.C."/>
            <person name="O'Sullivan O."/>
            <person name="Ritari J."/>
            <person name="Douillard F.P."/>
            <person name="Paul Ross R."/>
            <person name="Yang R."/>
            <person name="Briner A.E."/>
            <person name="Felis G.E."/>
            <person name="de Vos W.M."/>
            <person name="Barrangou R."/>
            <person name="Klaenhammer T.R."/>
            <person name="Caufield P.W."/>
            <person name="Cui Y."/>
            <person name="Zhang H."/>
            <person name="O'Toole P.W."/>
        </authorList>
    </citation>
    <scope>NUCLEOTIDE SEQUENCE [LARGE SCALE GENOMIC DNA]</scope>
    <source>
        <strain evidence="4 6">DSM 23908</strain>
    </source>
</reference>
<dbReference type="OrthoDB" id="2135943at2"/>
<feature type="transmembrane region" description="Helical" evidence="1">
    <location>
        <begin position="6"/>
        <end position="23"/>
    </location>
</feature>
<evidence type="ECO:0000313" key="3">
    <source>
        <dbReference type="EMBL" id="CCI86775.1"/>
    </source>
</evidence>
<dbReference type="EMBL" id="CAKC01000037">
    <property type="protein sequence ID" value="CCI86775.1"/>
    <property type="molecule type" value="Genomic_DNA"/>
</dbReference>
<protein>
    <recommendedName>
        <fullName evidence="2">Regulatory protein YycH-like domain-containing protein</fullName>
    </recommendedName>
</protein>
<keyword evidence="1" id="KW-0472">Membrane</keyword>
<accession>I7K0B3</accession>
<name>I7K0B3_9LACO</name>
<dbReference type="Proteomes" id="UP000009326">
    <property type="component" value="Unassembled WGS sequence"/>
</dbReference>
<dbReference type="Proteomes" id="UP000051521">
    <property type="component" value="Unassembled WGS sequence"/>
</dbReference>
<evidence type="ECO:0000313" key="6">
    <source>
        <dbReference type="Proteomes" id="UP000051521"/>
    </source>
</evidence>
<dbReference type="EMBL" id="AYZO01000009">
    <property type="protein sequence ID" value="KRN13806.1"/>
    <property type="molecule type" value="Genomic_DNA"/>
</dbReference>
<dbReference type="Pfam" id="PF09648">
    <property type="entry name" value="YycI"/>
    <property type="match status" value="1"/>
</dbReference>
<comment type="caution">
    <text evidence="3">The sequence shown here is derived from an EMBL/GenBank/DDBJ whole genome shotgun (WGS) entry which is preliminary data.</text>
</comment>
<proteinExistence type="predicted"/>
<dbReference type="RefSeq" id="WP_008472819.1">
    <property type="nucleotide sequence ID" value="NZ_AYZO01000009.1"/>
</dbReference>
<keyword evidence="1" id="KW-0812">Transmembrane</keyword>
<feature type="domain" description="Regulatory protein YycH-like" evidence="2">
    <location>
        <begin position="36"/>
        <end position="260"/>
    </location>
</feature>
<dbReference type="STRING" id="1423751.FC38_GL001862"/>
<evidence type="ECO:0000313" key="4">
    <source>
        <dbReference type="EMBL" id="KRN13806.1"/>
    </source>
</evidence>
<evidence type="ECO:0000313" key="5">
    <source>
        <dbReference type="Proteomes" id="UP000009326"/>
    </source>
</evidence>
<gene>
    <name evidence="3" type="ORF">BN52_06185</name>
    <name evidence="4" type="ORF">FC38_GL001862</name>
</gene>
<dbReference type="InterPro" id="IPR018604">
    <property type="entry name" value="YycI-like"/>
</dbReference>
<keyword evidence="6" id="KW-1185">Reference proteome</keyword>
<dbReference type="AlphaFoldDB" id="I7K0B3"/>